<evidence type="ECO:0000256" key="2">
    <source>
        <dbReference type="SAM" id="Phobius"/>
    </source>
</evidence>
<dbReference type="PANTHER" id="PTHR40446:SF2">
    <property type="entry name" value="N-ACETYLGLUCOSAMINE-1-PHOSPHODIESTER ALPHA-N-ACETYLGLUCOSAMINIDASE"/>
    <property type="match status" value="1"/>
</dbReference>
<feature type="compositionally biased region" description="Polar residues" evidence="1">
    <location>
        <begin position="1"/>
        <end position="10"/>
    </location>
</feature>
<dbReference type="Pfam" id="PF09992">
    <property type="entry name" value="NAGPA"/>
    <property type="match status" value="1"/>
</dbReference>
<dbReference type="InterPro" id="IPR018711">
    <property type="entry name" value="NAGPA"/>
</dbReference>
<keyword evidence="2" id="KW-0472">Membrane</keyword>
<accession>A0A644Z578</accession>
<keyword evidence="2" id="KW-0812">Transmembrane</keyword>
<name>A0A644Z578_9ZZZZ</name>
<organism evidence="4">
    <name type="scientific">bioreactor metagenome</name>
    <dbReference type="NCBI Taxonomy" id="1076179"/>
    <lineage>
        <taxon>unclassified sequences</taxon>
        <taxon>metagenomes</taxon>
        <taxon>ecological metagenomes</taxon>
    </lineage>
</organism>
<reference evidence="4" key="1">
    <citation type="submission" date="2019-08" db="EMBL/GenBank/DDBJ databases">
        <authorList>
            <person name="Kucharzyk K."/>
            <person name="Murdoch R.W."/>
            <person name="Higgins S."/>
            <person name="Loffler F."/>
        </authorList>
    </citation>
    <scope>NUCLEOTIDE SEQUENCE</scope>
</reference>
<feature type="domain" description="Phosphodiester glycosidase" evidence="3">
    <location>
        <begin position="208"/>
        <end position="375"/>
    </location>
</feature>
<dbReference type="PANTHER" id="PTHR40446">
    <property type="entry name" value="N-ACETYLGLUCOSAMINE-1-PHOSPHODIESTER ALPHA-N-ACETYLGLUCOSAMINIDASE"/>
    <property type="match status" value="1"/>
</dbReference>
<proteinExistence type="predicted"/>
<feature type="region of interest" description="Disordered" evidence="1">
    <location>
        <begin position="1"/>
        <end position="47"/>
    </location>
</feature>
<gene>
    <name evidence="4" type="ORF">SDC9_82611</name>
</gene>
<evidence type="ECO:0000256" key="1">
    <source>
        <dbReference type="SAM" id="MobiDB-lite"/>
    </source>
</evidence>
<sequence>MDHENGNSNRKPALSLDEPDDGLLKTSVSERREKSRQDIERKKKQKRRKRASAILADLCIAALIVGSFYLVNYGLPSRTRGKSLTENAGAKANLPADTGRAVQASADAAGSTPEMPMETPLPKPTVDVTPWRVKFADKFTGGAIEKTDLTYKSANINIRIDKVQTDDLAYFFADIYIADISFFRTAFANQADVMGDREPTKDVAKQNHAILAINGDHCVDNNGPVIRNGKLYRDEKFADALVLNKDGSMETFFADQLDMNAIEADDAWQVWTFGPMLLENGQPMQEFNSTLNKANPRTAVGYFEPGHYCFLVVDGRQEGYSEGMTLKELSQFFYDKGCKAAFNLDGGRSSEMVFLDQTINRPYDGGRATTDILLITEG</sequence>
<dbReference type="AlphaFoldDB" id="A0A644Z578"/>
<evidence type="ECO:0000259" key="3">
    <source>
        <dbReference type="Pfam" id="PF09992"/>
    </source>
</evidence>
<feature type="compositionally biased region" description="Basic and acidic residues" evidence="1">
    <location>
        <begin position="28"/>
        <end position="41"/>
    </location>
</feature>
<comment type="caution">
    <text evidence="4">The sequence shown here is derived from an EMBL/GenBank/DDBJ whole genome shotgun (WGS) entry which is preliminary data.</text>
</comment>
<protein>
    <recommendedName>
        <fullName evidence="3">Phosphodiester glycosidase domain-containing protein</fullName>
    </recommendedName>
</protein>
<dbReference type="EMBL" id="VSSQ01007470">
    <property type="protein sequence ID" value="MPM36016.1"/>
    <property type="molecule type" value="Genomic_DNA"/>
</dbReference>
<feature type="transmembrane region" description="Helical" evidence="2">
    <location>
        <begin position="51"/>
        <end position="71"/>
    </location>
</feature>
<keyword evidence="2" id="KW-1133">Transmembrane helix</keyword>
<evidence type="ECO:0000313" key="4">
    <source>
        <dbReference type="EMBL" id="MPM36016.1"/>
    </source>
</evidence>